<dbReference type="AlphaFoldDB" id="A0A2W5QLG3"/>
<sequence length="125" mass="13379">MIRITFPPPVDFQRLLLDLQGLGMRGPDIQSASGLRRGAIGAYKAGQCNPSYDKGEALIRVWCQRTGRGRDQLPRMDERTISAAKVEREERGPTDKLSGATASSAAGLLGAITRGWAFEGGGGGY</sequence>
<reference evidence="1 2" key="1">
    <citation type="submission" date="2017-08" db="EMBL/GenBank/DDBJ databases">
        <title>Infants hospitalized years apart are colonized by the same room-sourced microbial strains.</title>
        <authorList>
            <person name="Brooks B."/>
            <person name="Olm M.R."/>
            <person name="Firek B.A."/>
            <person name="Baker R."/>
            <person name="Thomas B.C."/>
            <person name="Morowitz M.J."/>
            <person name="Banfield J.F."/>
        </authorList>
    </citation>
    <scope>NUCLEOTIDE SEQUENCE [LARGE SCALE GENOMIC DNA]</scope>
    <source>
        <strain evidence="1">S2_005_003_R2_41</strain>
    </source>
</reference>
<accession>A0A2W5QLG3</accession>
<name>A0A2W5QLG3_VARPD</name>
<proteinExistence type="predicted"/>
<protein>
    <submittedName>
        <fullName evidence="1">Uncharacterized protein</fullName>
    </submittedName>
</protein>
<dbReference type="EMBL" id="QFPP01000010">
    <property type="protein sequence ID" value="PZQ77784.1"/>
    <property type="molecule type" value="Genomic_DNA"/>
</dbReference>
<evidence type="ECO:0000313" key="2">
    <source>
        <dbReference type="Proteomes" id="UP000249135"/>
    </source>
</evidence>
<gene>
    <name evidence="1" type="ORF">DI563_02565</name>
</gene>
<comment type="caution">
    <text evidence="1">The sequence shown here is derived from an EMBL/GenBank/DDBJ whole genome shotgun (WGS) entry which is preliminary data.</text>
</comment>
<dbReference type="Proteomes" id="UP000249135">
    <property type="component" value="Unassembled WGS sequence"/>
</dbReference>
<organism evidence="1 2">
    <name type="scientific">Variovorax paradoxus</name>
    <dbReference type="NCBI Taxonomy" id="34073"/>
    <lineage>
        <taxon>Bacteria</taxon>
        <taxon>Pseudomonadati</taxon>
        <taxon>Pseudomonadota</taxon>
        <taxon>Betaproteobacteria</taxon>
        <taxon>Burkholderiales</taxon>
        <taxon>Comamonadaceae</taxon>
        <taxon>Variovorax</taxon>
    </lineage>
</organism>
<evidence type="ECO:0000313" key="1">
    <source>
        <dbReference type="EMBL" id="PZQ77784.1"/>
    </source>
</evidence>